<evidence type="ECO:0000313" key="3">
    <source>
        <dbReference type="Proteomes" id="UP000239322"/>
    </source>
</evidence>
<dbReference type="InterPro" id="IPR036388">
    <property type="entry name" value="WH-like_DNA-bd_sf"/>
</dbReference>
<reference evidence="2 3" key="1">
    <citation type="submission" date="2018-03" db="EMBL/GenBank/DDBJ databases">
        <title>Novel Streptomyces sp. from soil.</title>
        <authorList>
            <person name="Tan G.Y.A."/>
            <person name="Lee Z.Y."/>
        </authorList>
    </citation>
    <scope>NUCLEOTIDE SEQUENCE [LARGE SCALE GENOMIC DNA]</scope>
    <source>
        <strain evidence="2 3">ST5x</strain>
    </source>
</reference>
<dbReference type="OrthoDB" id="122286at2"/>
<evidence type="ECO:0000259" key="1">
    <source>
        <dbReference type="Pfam" id="PF03551"/>
    </source>
</evidence>
<organism evidence="2 3">
    <name type="scientific">Streptomyces solincola</name>
    <dbReference type="NCBI Taxonomy" id="2100817"/>
    <lineage>
        <taxon>Bacteria</taxon>
        <taxon>Bacillati</taxon>
        <taxon>Actinomycetota</taxon>
        <taxon>Actinomycetes</taxon>
        <taxon>Kitasatosporales</taxon>
        <taxon>Streptomycetaceae</taxon>
        <taxon>Streptomyces</taxon>
    </lineage>
</organism>
<dbReference type="InterPro" id="IPR036390">
    <property type="entry name" value="WH_DNA-bd_sf"/>
</dbReference>
<accession>A0A2S9Q2G2</accession>
<dbReference type="Gene3D" id="1.10.10.10">
    <property type="entry name" value="Winged helix-like DNA-binding domain superfamily/Winged helix DNA-binding domain"/>
    <property type="match status" value="1"/>
</dbReference>
<gene>
    <name evidence="2" type="ORF">C6N75_01935</name>
</gene>
<sequence length="105" mass="11388">MHPSDERTVRDAPAFYCLLQLLASHPLPGADIASRLRRAGVLTEHTGPVYAVLLRLRALGLVRPAGLPDGTRGYALTDDGRHTLEAFTRVWGASRLISADLVFLG</sequence>
<comment type="caution">
    <text evidence="2">The sequence shown here is derived from an EMBL/GenBank/DDBJ whole genome shotgun (WGS) entry which is preliminary data.</text>
</comment>
<dbReference type="Proteomes" id="UP000239322">
    <property type="component" value="Unassembled WGS sequence"/>
</dbReference>
<keyword evidence="3" id="KW-1185">Reference proteome</keyword>
<dbReference type="SUPFAM" id="SSF46785">
    <property type="entry name" value="Winged helix' DNA-binding domain"/>
    <property type="match status" value="1"/>
</dbReference>
<name>A0A2S9Q2G2_9ACTN</name>
<dbReference type="InterPro" id="IPR005149">
    <property type="entry name" value="Tscrpt_reg_PadR_N"/>
</dbReference>
<dbReference type="Pfam" id="PF03551">
    <property type="entry name" value="PadR"/>
    <property type="match status" value="1"/>
</dbReference>
<dbReference type="AlphaFoldDB" id="A0A2S9Q2G2"/>
<dbReference type="EMBL" id="PVLV01000024">
    <property type="protein sequence ID" value="PRH80846.1"/>
    <property type="molecule type" value="Genomic_DNA"/>
</dbReference>
<feature type="domain" description="Transcription regulator PadR N-terminal" evidence="1">
    <location>
        <begin position="18"/>
        <end position="85"/>
    </location>
</feature>
<evidence type="ECO:0000313" key="2">
    <source>
        <dbReference type="EMBL" id="PRH80846.1"/>
    </source>
</evidence>
<proteinExistence type="predicted"/>
<protein>
    <submittedName>
        <fullName evidence="2">PadR family transcriptional regulator</fullName>
    </submittedName>
</protein>